<evidence type="ECO:0000313" key="3">
    <source>
        <dbReference type="EMBL" id="CAI4218286.1"/>
    </source>
</evidence>
<feature type="compositionally biased region" description="Polar residues" evidence="1">
    <location>
        <begin position="31"/>
        <end position="40"/>
    </location>
</feature>
<protein>
    <recommendedName>
        <fullName evidence="2">DNA/RNA-binding domain-containing protein</fullName>
    </recommendedName>
</protein>
<dbReference type="OrthoDB" id="2017974at2759"/>
<dbReference type="GO" id="GO:0070034">
    <property type="term" value="F:telomerase RNA binding"/>
    <property type="evidence" value="ECO:0007669"/>
    <property type="project" value="TreeGrafter"/>
</dbReference>
<dbReference type="GO" id="GO:0005697">
    <property type="term" value="C:telomerase holoenzyme complex"/>
    <property type="evidence" value="ECO:0007669"/>
    <property type="project" value="TreeGrafter"/>
</dbReference>
<accession>A0A9P1H989</accession>
<keyword evidence="4" id="KW-1185">Reference proteome</keyword>
<dbReference type="InterPro" id="IPR011990">
    <property type="entry name" value="TPR-like_helical_dom_sf"/>
</dbReference>
<dbReference type="SUPFAM" id="SSF48452">
    <property type="entry name" value="TPR-like"/>
    <property type="match status" value="1"/>
</dbReference>
<dbReference type="EMBL" id="CALLCH030000017">
    <property type="protein sequence ID" value="CAI4218286.1"/>
    <property type="molecule type" value="Genomic_DNA"/>
</dbReference>
<feature type="compositionally biased region" description="Basic and acidic residues" evidence="1">
    <location>
        <begin position="43"/>
        <end position="54"/>
    </location>
</feature>
<dbReference type="InterPro" id="IPR018834">
    <property type="entry name" value="DNA/RNA-bd_Est1-type"/>
</dbReference>
<feature type="domain" description="DNA/RNA-binding" evidence="2">
    <location>
        <begin position="224"/>
        <end position="289"/>
    </location>
</feature>
<dbReference type="InterPro" id="IPR045153">
    <property type="entry name" value="Est1/Ebs1-like"/>
</dbReference>
<evidence type="ECO:0000313" key="4">
    <source>
        <dbReference type="Proteomes" id="UP000838763"/>
    </source>
</evidence>
<proteinExistence type="predicted"/>
<evidence type="ECO:0000259" key="2">
    <source>
        <dbReference type="Pfam" id="PF10373"/>
    </source>
</evidence>
<comment type="caution">
    <text evidence="3">The sequence shown here is derived from an EMBL/GenBank/DDBJ whole genome shotgun (WGS) entry which is preliminary data.</text>
</comment>
<feature type="region of interest" description="Disordered" evidence="1">
    <location>
        <begin position="1"/>
        <end position="54"/>
    </location>
</feature>
<dbReference type="PANTHER" id="PTHR15696">
    <property type="entry name" value="SMG-7 SUPPRESSOR WITH MORPHOLOGICAL EFFECT ON GENITALIA PROTEIN 7"/>
    <property type="match status" value="1"/>
</dbReference>
<name>A0A9P1H989_9PEZI</name>
<evidence type="ECO:0000256" key="1">
    <source>
        <dbReference type="SAM" id="MobiDB-lite"/>
    </source>
</evidence>
<reference evidence="3" key="1">
    <citation type="submission" date="2022-11" db="EMBL/GenBank/DDBJ databases">
        <authorList>
            <person name="Scott C."/>
            <person name="Bruce N."/>
        </authorList>
    </citation>
    <scope>NUCLEOTIDE SEQUENCE</scope>
</reference>
<gene>
    <name evidence="3" type="ORF">PPNO1_LOCUS7878</name>
</gene>
<sequence length="349" mass="40028">MVDPSPSRLHSQAPQNKIVPQRGCENLRSPDITQTTQCSTPKADGEPEWVMKREPNTRPVTLDQLVSEIRGIYAALVKVEDECIESVSKFSEKQGSISDEEWNELLILHQTALYEFCDFFFATRHPVAAKSEKLKNVITKYSMPARLWRHAIYRLLDLMRKHLSESQAYIHRFIGLAFNMITVLYENTQDLSDVWAECLGDLARFRMAIESDLTEDRALYLGIAKYWYRRSIDLDPGVGQRYHHISILSRPALLEQLFNYTKSLCTTKPFATSKETILSLFTQVDERRTEGCPPVEITLVKVHRAIMLNSDDKVFHNGLDQLVSELGEFLLGKDTVGPTENENSLKQFL</sequence>
<dbReference type="GO" id="GO:0000184">
    <property type="term" value="P:nuclear-transcribed mRNA catabolic process, nonsense-mediated decay"/>
    <property type="evidence" value="ECO:0007669"/>
    <property type="project" value="TreeGrafter"/>
</dbReference>
<dbReference type="PANTHER" id="PTHR15696:SF0">
    <property type="entry name" value="TELOMERASE-BINDING PROTEIN EST1A"/>
    <property type="match status" value="1"/>
</dbReference>
<dbReference type="GO" id="GO:0042162">
    <property type="term" value="F:telomeric DNA binding"/>
    <property type="evidence" value="ECO:0007669"/>
    <property type="project" value="TreeGrafter"/>
</dbReference>
<dbReference type="AlphaFoldDB" id="A0A9P1H989"/>
<organism evidence="3 4">
    <name type="scientific">Parascedosporium putredinis</name>
    <dbReference type="NCBI Taxonomy" id="1442378"/>
    <lineage>
        <taxon>Eukaryota</taxon>
        <taxon>Fungi</taxon>
        <taxon>Dikarya</taxon>
        <taxon>Ascomycota</taxon>
        <taxon>Pezizomycotina</taxon>
        <taxon>Sordariomycetes</taxon>
        <taxon>Hypocreomycetidae</taxon>
        <taxon>Microascales</taxon>
        <taxon>Microascaceae</taxon>
        <taxon>Parascedosporium</taxon>
    </lineage>
</organism>
<dbReference type="Pfam" id="PF10373">
    <property type="entry name" value="EST1_DNA_bind"/>
    <property type="match status" value="1"/>
</dbReference>
<dbReference type="Gene3D" id="1.25.40.10">
    <property type="entry name" value="Tetratricopeptide repeat domain"/>
    <property type="match status" value="1"/>
</dbReference>
<dbReference type="Proteomes" id="UP000838763">
    <property type="component" value="Unassembled WGS sequence"/>
</dbReference>